<comment type="caution">
    <text evidence="2">The sequence shown here is derived from an EMBL/GenBank/DDBJ whole genome shotgun (WGS) entry which is preliminary data.</text>
</comment>
<dbReference type="InterPro" id="IPR057200">
    <property type="entry name" value="DUF7878"/>
</dbReference>
<dbReference type="Pfam" id="PF25297">
    <property type="entry name" value="DUF7878"/>
    <property type="match status" value="1"/>
</dbReference>
<proteinExistence type="predicted"/>
<organism evidence="2 3">
    <name type="scientific">Streptomyces sp. 900105755</name>
    <dbReference type="NCBI Taxonomy" id="3154389"/>
    <lineage>
        <taxon>Bacteria</taxon>
        <taxon>Bacillati</taxon>
        <taxon>Actinomycetota</taxon>
        <taxon>Actinomycetes</taxon>
        <taxon>Kitasatosporales</taxon>
        <taxon>Streptomycetaceae</taxon>
        <taxon>Streptomyces</taxon>
    </lineage>
</organism>
<accession>A0ABV1TN81</accession>
<dbReference type="EMBL" id="JBEOZM010000015">
    <property type="protein sequence ID" value="MER6271214.1"/>
    <property type="molecule type" value="Genomic_DNA"/>
</dbReference>
<gene>
    <name evidence="2" type="ORF">ABT211_28550</name>
</gene>
<reference evidence="2 3" key="1">
    <citation type="submission" date="2024-06" db="EMBL/GenBank/DDBJ databases">
        <title>The Natural Products Discovery Center: Release of the First 8490 Sequenced Strains for Exploring Actinobacteria Biosynthetic Diversity.</title>
        <authorList>
            <person name="Kalkreuter E."/>
            <person name="Kautsar S.A."/>
            <person name="Yang D."/>
            <person name="Bader C.D."/>
            <person name="Teijaro C.N."/>
            <person name="Fluegel L."/>
            <person name="Davis C.M."/>
            <person name="Simpson J.R."/>
            <person name="Lauterbach L."/>
            <person name="Steele A.D."/>
            <person name="Gui C."/>
            <person name="Meng S."/>
            <person name="Li G."/>
            <person name="Viehrig K."/>
            <person name="Ye F."/>
            <person name="Su P."/>
            <person name="Kiefer A.F."/>
            <person name="Nichols A."/>
            <person name="Cepeda A.J."/>
            <person name="Yan W."/>
            <person name="Fan B."/>
            <person name="Jiang Y."/>
            <person name="Adhikari A."/>
            <person name="Zheng C.-J."/>
            <person name="Schuster L."/>
            <person name="Cowan T.M."/>
            <person name="Smanski M.J."/>
            <person name="Chevrette M.G."/>
            <person name="De Carvalho L.P.S."/>
            <person name="Shen B."/>
        </authorList>
    </citation>
    <scope>NUCLEOTIDE SEQUENCE [LARGE SCALE GENOMIC DNA]</scope>
    <source>
        <strain evidence="2 3">NPDC001694</strain>
    </source>
</reference>
<evidence type="ECO:0000259" key="1">
    <source>
        <dbReference type="Pfam" id="PF25297"/>
    </source>
</evidence>
<evidence type="ECO:0000313" key="3">
    <source>
        <dbReference type="Proteomes" id="UP001490365"/>
    </source>
</evidence>
<evidence type="ECO:0000313" key="2">
    <source>
        <dbReference type="EMBL" id="MER6271214.1"/>
    </source>
</evidence>
<keyword evidence="3" id="KW-1185">Reference proteome</keyword>
<protein>
    <recommendedName>
        <fullName evidence="1">DUF7878 domain-containing protein</fullName>
    </recommendedName>
</protein>
<feature type="domain" description="DUF7878" evidence="1">
    <location>
        <begin position="10"/>
        <end position="125"/>
    </location>
</feature>
<sequence>MIISYSNFTTRDLRGTSVEQLCTNIEADLWVADGDVLIYNEVLFPVAELASELTNWIRDPESVRPDFALDSMSFAEKGVVSITRTAGGWRIGSVLSPGVASGVVDESALLQQIRQFAGLVQRDMAAAGIDPHLLFR</sequence>
<dbReference type="RefSeq" id="WP_351959623.1">
    <property type="nucleotide sequence ID" value="NZ_JBEOZM010000015.1"/>
</dbReference>
<name>A0ABV1TN81_9ACTN</name>
<dbReference type="Proteomes" id="UP001490365">
    <property type="component" value="Unassembled WGS sequence"/>
</dbReference>